<dbReference type="OrthoDB" id="440781at2759"/>
<dbReference type="GO" id="GO:0006886">
    <property type="term" value="P:intracellular protein transport"/>
    <property type="evidence" value="ECO:0007669"/>
    <property type="project" value="TreeGrafter"/>
</dbReference>
<feature type="non-terminal residue" evidence="2">
    <location>
        <position position="555"/>
    </location>
</feature>
<feature type="region of interest" description="Disordered" evidence="1">
    <location>
        <begin position="210"/>
        <end position="258"/>
    </location>
</feature>
<reference evidence="2" key="1">
    <citation type="journal article" date="2013" name="Genome Biol.">
        <title>Draft genome of the mountain pine beetle, Dendroctonus ponderosae Hopkins, a major forest pest.</title>
        <authorList>
            <person name="Keeling C.I."/>
            <person name="Yuen M.M."/>
            <person name="Liao N.Y."/>
            <person name="Docking T.R."/>
            <person name="Chan S.K."/>
            <person name="Taylor G.A."/>
            <person name="Palmquist D.L."/>
            <person name="Jackman S.D."/>
            <person name="Nguyen A."/>
            <person name="Li M."/>
            <person name="Henderson H."/>
            <person name="Janes J.K."/>
            <person name="Zhao Y."/>
            <person name="Pandoh P."/>
            <person name="Moore R."/>
            <person name="Sperling F.A."/>
            <person name="Huber D.P."/>
            <person name="Birol I."/>
            <person name="Jones S.J."/>
            <person name="Bohlmann J."/>
        </authorList>
    </citation>
    <scope>NUCLEOTIDE SEQUENCE</scope>
</reference>
<accession>N6U5Z3</accession>
<dbReference type="InterPro" id="IPR001012">
    <property type="entry name" value="UBX_dom"/>
</dbReference>
<organism evidence="2">
    <name type="scientific">Dendroctonus ponderosae</name>
    <name type="common">Mountain pine beetle</name>
    <dbReference type="NCBI Taxonomy" id="77166"/>
    <lineage>
        <taxon>Eukaryota</taxon>
        <taxon>Metazoa</taxon>
        <taxon>Ecdysozoa</taxon>
        <taxon>Arthropoda</taxon>
        <taxon>Hexapoda</taxon>
        <taxon>Insecta</taxon>
        <taxon>Pterygota</taxon>
        <taxon>Neoptera</taxon>
        <taxon>Endopterygota</taxon>
        <taxon>Coleoptera</taxon>
        <taxon>Polyphaga</taxon>
        <taxon>Cucujiformia</taxon>
        <taxon>Curculionidae</taxon>
        <taxon>Scolytinae</taxon>
        <taxon>Dendroctonus</taxon>
    </lineage>
</organism>
<protein>
    <submittedName>
        <fullName evidence="2">Uncharacterized protein</fullName>
    </submittedName>
</protein>
<feature type="region of interest" description="Disordered" evidence="1">
    <location>
        <begin position="524"/>
        <end position="555"/>
    </location>
</feature>
<dbReference type="GO" id="GO:0042593">
    <property type="term" value="P:glucose homeostasis"/>
    <property type="evidence" value="ECO:0007669"/>
    <property type="project" value="TreeGrafter"/>
</dbReference>
<dbReference type="InterPro" id="IPR059238">
    <property type="entry name" value="UBX1_UBXN9"/>
</dbReference>
<gene>
    <name evidence="2" type="ORF">YQE_07429</name>
</gene>
<dbReference type="CDD" id="cd16118">
    <property type="entry name" value="UBX2_UBXN9"/>
    <property type="match status" value="1"/>
</dbReference>
<dbReference type="OMA" id="APKYDWG"/>
<feature type="non-terminal residue" evidence="2">
    <location>
        <position position="1"/>
    </location>
</feature>
<dbReference type="CDD" id="cd16105">
    <property type="entry name" value="Ubl_ASPSCR1_like"/>
    <property type="match status" value="1"/>
</dbReference>
<dbReference type="EMBL" id="KB740993">
    <property type="protein sequence ID" value="ENN76056.1"/>
    <property type="molecule type" value="Genomic_DNA"/>
</dbReference>
<dbReference type="Gene3D" id="3.10.20.90">
    <property type="entry name" value="Phosphatidylinositol 3-kinase Catalytic Subunit, Chain A, domain 1"/>
    <property type="match status" value="2"/>
</dbReference>
<dbReference type="HOGENOM" id="CLU_025227_0_0_1"/>
<dbReference type="SUPFAM" id="SSF54236">
    <property type="entry name" value="Ubiquitin-like"/>
    <property type="match status" value="2"/>
</dbReference>
<dbReference type="GO" id="GO:0012506">
    <property type="term" value="C:vesicle membrane"/>
    <property type="evidence" value="ECO:0007669"/>
    <property type="project" value="TreeGrafter"/>
</dbReference>
<dbReference type="GO" id="GO:0005634">
    <property type="term" value="C:nucleus"/>
    <property type="evidence" value="ECO:0007669"/>
    <property type="project" value="TreeGrafter"/>
</dbReference>
<dbReference type="Pfam" id="PF00789">
    <property type="entry name" value="UBX"/>
    <property type="match status" value="1"/>
</dbReference>
<sequence length="555" mass="61179">MSGVSVAVLCPNGRRQTVKCTPNTTILQVIEEVCKKQGLNAGDYDIKHHNKVLDTTTTFRFSGLPNNAQLELAAALKQRAEGNVTLAVNLEDGSRVTGGRLKRCNSPRVTCRFAGTFTPNATLMQVLNTVCPARALPDTHPVVVYTRREIYGRELENCTLRSLGLMGGRAMIRVLNRDPDLLREQANVSAPLPAKPAEEKPYIRKFQPVETQPEQTLPEGSATAHDYGQGQTLGGSEGMFPHSSTQEPKREKTQKKPPVDYLKLARERLKSPEGASGALNRDLGGMEVDAQASIEQQKGIEEEFLFCGERHGMVFSLESAQAVPSEDLPDDFFALTIDDAKRILRDVKLSRHALENQELKTSRLRGLDEAKKQLRSLNKYVTGQLKLEGVNGALKAIIRVQFPNRTVVQGIFKPTETVQDVVEFVRSYLEDQTVDFYVYSTPPKCVLDNQSSLLEIGCVPGALLYFGADGKATGEFLKAELLSRFTTNSAASLAAARIRQENTRQLDYQQQQDDEILMETDDLPVNCGAGTSRDGEEAADPVPDRKLVSNAADYP</sequence>
<dbReference type="InterPro" id="IPR021569">
    <property type="entry name" value="TUG-UBL1"/>
</dbReference>
<evidence type="ECO:0000256" key="1">
    <source>
        <dbReference type="SAM" id="MobiDB-lite"/>
    </source>
</evidence>
<dbReference type="CDD" id="cd17075">
    <property type="entry name" value="UBX1_UBXN9"/>
    <property type="match status" value="1"/>
</dbReference>
<dbReference type="AlphaFoldDB" id="N6U5Z3"/>
<proteinExistence type="predicted"/>
<dbReference type="PANTHER" id="PTHR46467:SF1">
    <property type="entry name" value="TETHER CONTAINING UBX DOMAIN FOR GLUT4"/>
    <property type="match status" value="1"/>
</dbReference>
<dbReference type="InterPro" id="IPR029071">
    <property type="entry name" value="Ubiquitin-like_domsf"/>
</dbReference>
<name>N6U5Z3_DENPD</name>
<dbReference type="GO" id="GO:0005737">
    <property type="term" value="C:cytoplasm"/>
    <property type="evidence" value="ECO:0007669"/>
    <property type="project" value="TreeGrafter"/>
</dbReference>
<dbReference type="Pfam" id="PF11470">
    <property type="entry name" value="TUG-UBL1"/>
    <property type="match status" value="1"/>
</dbReference>
<dbReference type="PROSITE" id="PS50033">
    <property type="entry name" value="UBX"/>
    <property type="match status" value="1"/>
</dbReference>
<evidence type="ECO:0000313" key="2">
    <source>
        <dbReference type="EMBL" id="ENN76056.1"/>
    </source>
</evidence>
<dbReference type="PANTHER" id="PTHR46467">
    <property type="entry name" value="TETHER CONTAINING UBX DOMAIN FOR GLUT4"/>
    <property type="match status" value="1"/>
</dbReference>